<name>A0A0D0TL88_CRYGA</name>
<dbReference type="SMART" id="SM00906">
    <property type="entry name" value="Fungal_trans"/>
    <property type="match status" value="1"/>
</dbReference>
<dbReference type="Pfam" id="PF04082">
    <property type="entry name" value="Fungal_trans"/>
    <property type="match status" value="1"/>
</dbReference>
<feature type="domain" description="Zn(2)-C6 fungal-type" evidence="5">
    <location>
        <begin position="58"/>
        <end position="87"/>
    </location>
</feature>
<sequence>MVSSDAPPEGGLTSNSLASGLMQPPAVPIRRTSAAESGKAGGKADKGDKEKSGRQSFSCAECRRLKLKCSREWPCTSCEKRGCAQICPSGEMRTGKGKRLILADTAELHQRISLLEVALSQSHAKTSSTPHPLLKSPYLFSPREPRSNGRNSFKSNGSGSWSGAEDELLQGAFGTLTMGKEGQATFVGSFAGSEYLREEGSGDELFEPETGPDVVGGENTHGHNATGERQKALAAPPATAESRWSRNEQDSNLPRLGLYSSLFEGGEVKHDLEKLRDELPDYDSEGKALVMSYWENVNWQYQPIPRAMFENDHILNAYDTESPPNAHKLACVFLVMALGSMFDLNRPPFHPRGEQLFMLGRACISVAGIEQASPATVQTMHLMGTYILNDKHGNGGEVFWPILGTAVKIAQSLGLHRDGEHYGLSQYEVEERRQVWWEVVSYDRLQALCFGRLTQLHVIRPCSTSYKWSDTKIPEVLELIGDETGFHRAKYMLMNLMERVIDVQTQVVPVSLTVVSQLDSDLREYKKNLPELLMPNVAISDLPLDPNVHPHLVIHRFGIRLQIAQMRLLLNRPLFARALKDAPGDPSHSKFGSSFVALFESAQEIIHLVKALVVYHPSLVARWWFFWFHAFSSAVCLAAIAIRAPQCAFASPSFHAMSIVCDISAAAREGCRAKKGLPILLRLRKRAHEALVVASRTKNKVAADGSGEEDDLSHLVGSAKLRRVRAPLRRRSVSSSNGTGVAVGTGMTGGVDGTPSPNSGGSIATASTFVDNGLYEGIVPAFSGNQTTASMGNSYPASSYSLMTSSWGSEDCLNGYIPNNLVSHSGVDPRAGTSRNTWPNVSNSSPSINIPVSPEYEGRMGVDMDMSIALGMNMGMGMGRGLGMPGQHFQGDESGGQMGHQDGMAGQGGGMGDQDGDMFGFNFEAFINQMGGPA</sequence>
<dbReference type="SUPFAM" id="SSF57701">
    <property type="entry name" value="Zn2/Cys6 DNA-binding domain"/>
    <property type="match status" value="1"/>
</dbReference>
<dbReference type="InterPro" id="IPR036864">
    <property type="entry name" value="Zn2-C6_fun-type_DNA-bd_sf"/>
</dbReference>
<feature type="region of interest" description="Disordered" evidence="4">
    <location>
        <begin position="123"/>
        <end position="162"/>
    </location>
</feature>
<dbReference type="InterPro" id="IPR001138">
    <property type="entry name" value="Zn2Cys6_DnaBD"/>
</dbReference>
<dbReference type="AlphaFoldDB" id="A0A0D0TL88"/>
<dbReference type="HOGENOM" id="CLU_007340_4_3_1"/>
<evidence type="ECO:0000313" key="7">
    <source>
        <dbReference type="EMBL" id="KIR47312.1"/>
    </source>
</evidence>
<protein>
    <submittedName>
        <fullName evidence="7">Transcriptional regulatory protein</fullName>
    </submittedName>
</protein>
<dbReference type="PROSITE" id="PS00463">
    <property type="entry name" value="ZN2_CY6_FUNGAL_1"/>
    <property type="match status" value="1"/>
</dbReference>
<evidence type="ECO:0000259" key="6">
    <source>
        <dbReference type="PROSITE" id="PS51379"/>
    </source>
</evidence>
<feature type="region of interest" description="Disordered" evidence="4">
    <location>
        <begin position="1"/>
        <end position="53"/>
    </location>
</feature>
<proteinExistence type="predicted"/>
<dbReference type="InterPro" id="IPR049874">
    <property type="entry name" value="ROK_cs"/>
</dbReference>
<dbReference type="GO" id="GO:0006351">
    <property type="term" value="P:DNA-templated transcription"/>
    <property type="evidence" value="ECO:0007669"/>
    <property type="project" value="InterPro"/>
</dbReference>
<evidence type="ECO:0000256" key="3">
    <source>
        <dbReference type="ARBA" id="ARBA00023242"/>
    </source>
</evidence>
<organism evidence="7">
    <name type="scientific">Cryptococcus bacillisporus CA1280</name>
    <dbReference type="NCBI Taxonomy" id="1296109"/>
    <lineage>
        <taxon>Eukaryota</taxon>
        <taxon>Fungi</taxon>
        <taxon>Dikarya</taxon>
        <taxon>Basidiomycota</taxon>
        <taxon>Agaricomycotina</taxon>
        <taxon>Tremellomycetes</taxon>
        <taxon>Tremellales</taxon>
        <taxon>Cryptococcaceae</taxon>
        <taxon>Cryptococcus</taxon>
        <taxon>Cryptococcus gattii species complex</taxon>
    </lineage>
</organism>
<dbReference type="InterPro" id="IPR007219">
    <property type="entry name" value="XnlR_reg_dom"/>
</dbReference>
<keyword evidence="2" id="KW-0479">Metal-binding</keyword>
<dbReference type="OrthoDB" id="424974at2759"/>
<dbReference type="SMART" id="SM00066">
    <property type="entry name" value="GAL4"/>
    <property type="match status" value="1"/>
</dbReference>
<evidence type="ECO:0000256" key="1">
    <source>
        <dbReference type="ARBA" id="ARBA00004123"/>
    </source>
</evidence>
<dbReference type="CDD" id="cd00067">
    <property type="entry name" value="GAL4"/>
    <property type="match status" value="1"/>
</dbReference>
<dbReference type="GO" id="GO:0008270">
    <property type="term" value="F:zinc ion binding"/>
    <property type="evidence" value="ECO:0007669"/>
    <property type="project" value="InterPro"/>
</dbReference>
<dbReference type="PANTHER" id="PTHR31001">
    <property type="entry name" value="UNCHARACTERIZED TRANSCRIPTIONAL REGULATORY PROTEIN"/>
    <property type="match status" value="1"/>
</dbReference>
<feature type="compositionally biased region" description="Basic and acidic residues" evidence="4">
    <location>
        <begin position="42"/>
        <end position="53"/>
    </location>
</feature>
<dbReference type="CDD" id="cd12148">
    <property type="entry name" value="fungal_TF_MHR"/>
    <property type="match status" value="1"/>
</dbReference>
<accession>A0A0D0TL88</accession>
<dbReference type="GO" id="GO:0000981">
    <property type="term" value="F:DNA-binding transcription factor activity, RNA polymerase II-specific"/>
    <property type="evidence" value="ECO:0007669"/>
    <property type="project" value="InterPro"/>
</dbReference>
<dbReference type="PROSITE" id="PS50048">
    <property type="entry name" value="ZN2_CY6_FUNGAL_2"/>
    <property type="match status" value="1"/>
</dbReference>
<feature type="compositionally biased region" description="Polar residues" evidence="4">
    <location>
        <begin position="148"/>
        <end position="161"/>
    </location>
</feature>
<gene>
    <name evidence="7" type="ORF">I312_03642</name>
</gene>
<dbReference type="Gene3D" id="4.10.240.10">
    <property type="entry name" value="Zn(2)-C6 fungal-type DNA-binding domain"/>
    <property type="match status" value="1"/>
</dbReference>
<dbReference type="PROSITE" id="PS51379">
    <property type="entry name" value="4FE4S_FER_2"/>
    <property type="match status" value="1"/>
</dbReference>
<feature type="region of interest" description="Disordered" evidence="4">
    <location>
        <begin position="199"/>
        <end position="249"/>
    </location>
</feature>
<evidence type="ECO:0000259" key="5">
    <source>
        <dbReference type="PROSITE" id="PS50048"/>
    </source>
</evidence>
<dbReference type="InterPro" id="IPR050613">
    <property type="entry name" value="Sec_Metabolite_Reg"/>
</dbReference>
<dbReference type="PROSITE" id="PS01125">
    <property type="entry name" value="ROK"/>
    <property type="match status" value="1"/>
</dbReference>
<keyword evidence="3" id="KW-0539">Nucleus</keyword>
<feature type="compositionally biased region" description="Gly residues" evidence="4">
    <location>
        <begin position="741"/>
        <end position="752"/>
    </location>
</feature>
<dbReference type="EMBL" id="KN847981">
    <property type="protein sequence ID" value="KIR47312.1"/>
    <property type="molecule type" value="Genomic_DNA"/>
</dbReference>
<dbReference type="GO" id="GO:0003677">
    <property type="term" value="F:DNA binding"/>
    <property type="evidence" value="ECO:0007669"/>
    <property type="project" value="InterPro"/>
</dbReference>
<dbReference type="PANTHER" id="PTHR31001:SF56">
    <property type="entry name" value="ZN(2)-C6 FUNGAL-TYPE DOMAIN-CONTAINING PROTEIN"/>
    <property type="match status" value="1"/>
</dbReference>
<feature type="domain" description="4Fe-4S ferredoxin-type" evidence="6">
    <location>
        <begin position="65"/>
        <end position="97"/>
    </location>
</feature>
<dbReference type="InterPro" id="IPR017896">
    <property type="entry name" value="4Fe4S_Fe-S-bd"/>
</dbReference>
<evidence type="ECO:0000256" key="2">
    <source>
        <dbReference type="ARBA" id="ARBA00022723"/>
    </source>
</evidence>
<dbReference type="GO" id="GO:0005634">
    <property type="term" value="C:nucleus"/>
    <property type="evidence" value="ECO:0007669"/>
    <property type="project" value="UniProtKB-SubCell"/>
</dbReference>
<comment type="subcellular location">
    <subcellularLocation>
        <location evidence="1">Nucleus</location>
    </subcellularLocation>
</comment>
<feature type="region of interest" description="Disordered" evidence="4">
    <location>
        <begin position="727"/>
        <end position="762"/>
    </location>
</feature>
<evidence type="ECO:0000256" key="4">
    <source>
        <dbReference type="SAM" id="MobiDB-lite"/>
    </source>
</evidence>
<reference evidence="7" key="1">
    <citation type="submission" date="2015-01" db="EMBL/GenBank/DDBJ databases">
        <title>The Genome Sequence of Cryptococcus gattii CA1280.</title>
        <authorList>
            <consortium name="The Broad Institute Genomics Platform"/>
            <person name="Cuomo C."/>
            <person name="Litvintseva A."/>
            <person name="Chen Y."/>
            <person name="Heitman J."/>
            <person name="Sun S."/>
            <person name="Springer D."/>
            <person name="Dromer F."/>
            <person name="Young S."/>
            <person name="Zeng Q."/>
            <person name="Gargeya S."/>
            <person name="Abouelleil A."/>
            <person name="Alvarado L."/>
            <person name="Chapman S.B."/>
            <person name="Gainer-Dewar J."/>
            <person name="Goldberg J."/>
            <person name="Griggs A."/>
            <person name="Gujja S."/>
            <person name="Hansen M."/>
            <person name="Howarth C."/>
            <person name="Imamovic A."/>
            <person name="Larimer J."/>
            <person name="Murphy C."/>
            <person name="Naylor J."/>
            <person name="Pearson M."/>
            <person name="Priest M."/>
            <person name="Roberts A."/>
            <person name="Saif S."/>
            <person name="Shea T."/>
            <person name="Sykes S."/>
            <person name="Wortman J."/>
            <person name="Nusbaum C."/>
            <person name="Birren B."/>
        </authorList>
    </citation>
    <scope>NUCLEOTIDE SEQUENCE [LARGE SCALE GENOMIC DNA]</scope>
    <source>
        <strain evidence="7">CA1280</strain>
    </source>
</reference>
<feature type="region of interest" description="Disordered" evidence="4">
    <location>
        <begin position="892"/>
        <end position="913"/>
    </location>
</feature>